<organism evidence="2 3">
    <name type="scientific">Streptomyces genisteinicus</name>
    <dbReference type="NCBI Taxonomy" id="2768068"/>
    <lineage>
        <taxon>Bacteria</taxon>
        <taxon>Bacillati</taxon>
        <taxon>Actinomycetota</taxon>
        <taxon>Actinomycetes</taxon>
        <taxon>Kitasatosporales</taxon>
        <taxon>Streptomycetaceae</taxon>
        <taxon>Streptomyces</taxon>
    </lineage>
</organism>
<proteinExistence type="predicted"/>
<keyword evidence="1" id="KW-0472">Membrane</keyword>
<dbReference type="KEGG" id="sgj:IAG43_08635"/>
<evidence type="ECO:0000256" key="1">
    <source>
        <dbReference type="SAM" id="Phobius"/>
    </source>
</evidence>
<sequence length="78" mass="8004">MSTVPPSRFVRAVLRADAFAVSSAGTTVLIAVMVALVTTGTAAGGIAATVLFAVWIAVGRTGRRHRRRGGPGPTAEDR</sequence>
<feature type="transmembrane region" description="Helical" evidence="1">
    <location>
        <begin position="12"/>
        <end position="36"/>
    </location>
</feature>
<dbReference type="AlphaFoldDB" id="A0A7H0HR35"/>
<dbReference type="RefSeq" id="WP_187740170.1">
    <property type="nucleotide sequence ID" value="NZ_CP060825.1"/>
</dbReference>
<dbReference type="Proteomes" id="UP000516230">
    <property type="component" value="Chromosome"/>
</dbReference>
<protein>
    <submittedName>
        <fullName evidence="2">Uncharacterized protein</fullName>
    </submittedName>
</protein>
<keyword evidence="1" id="KW-1133">Transmembrane helix</keyword>
<evidence type="ECO:0000313" key="2">
    <source>
        <dbReference type="EMBL" id="QNP63001.1"/>
    </source>
</evidence>
<dbReference type="EMBL" id="CP060825">
    <property type="protein sequence ID" value="QNP63001.1"/>
    <property type="molecule type" value="Genomic_DNA"/>
</dbReference>
<keyword evidence="3" id="KW-1185">Reference proteome</keyword>
<gene>
    <name evidence="2" type="ORF">IAG43_08635</name>
</gene>
<reference evidence="2 3" key="1">
    <citation type="submission" date="2020-08" db="EMBL/GenBank/DDBJ databases">
        <title>A novel species.</title>
        <authorList>
            <person name="Gao J."/>
        </authorList>
    </citation>
    <scope>NUCLEOTIDE SEQUENCE [LARGE SCALE GENOMIC DNA]</scope>
    <source>
        <strain evidence="2 3">CRPJ-33</strain>
    </source>
</reference>
<name>A0A7H0HR35_9ACTN</name>
<evidence type="ECO:0000313" key="3">
    <source>
        <dbReference type="Proteomes" id="UP000516230"/>
    </source>
</evidence>
<feature type="transmembrane region" description="Helical" evidence="1">
    <location>
        <begin position="42"/>
        <end position="58"/>
    </location>
</feature>
<accession>A0A7H0HR35</accession>
<keyword evidence="1" id="KW-0812">Transmembrane</keyword>